<evidence type="ECO:0000313" key="2">
    <source>
        <dbReference type="EMBL" id="KZM27508.1"/>
    </source>
</evidence>
<feature type="chain" id="PRO_5007844057" description="Apple domain-containing protein" evidence="1">
    <location>
        <begin position="24"/>
        <end position="227"/>
    </location>
</feature>
<comment type="caution">
    <text evidence="2">The sequence shown here is derived from an EMBL/GenBank/DDBJ whole genome shotgun (WGS) entry which is preliminary data.</text>
</comment>
<dbReference type="EMBL" id="JYNV01000061">
    <property type="protein sequence ID" value="KZM27508.1"/>
    <property type="molecule type" value="Genomic_DNA"/>
</dbReference>
<evidence type="ECO:0000313" key="3">
    <source>
        <dbReference type="Proteomes" id="UP000076837"/>
    </source>
</evidence>
<dbReference type="SUPFAM" id="SSF57414">
    <property type="entry name" value="Hairpin loop containing domain-like"/>
    <property type="match status" value="1"/>
</dbReference>
<keyword evidence="3" id="KW-1185">Reference proteome</keyword>
<sequence length="227" mass="25575">MVSISNVTHSLFTLLSLASFASAELICGTLGYHNETNLSFFMGNFFYNGLTSFTMCAAYCQQDEQCEAFRHSYWDDADAQYCEFFDTSLKKLDKDKPQHTSSPRDLLAMREGDPNERIDVPFVHSHDHKSALDYLRFRNVGKVTRRVIARPMTRRLYNERYAHDQNGNFIGTGVKAPDAGLVFIPGKGTEQDLLDQVSKFAHAKQHDPRDFADGYGTTLIDGGHVGS</sequence>
<accession>A0A163L578</accession>
<evidence type="ECO:0008006" key="4">
    <source>
        <dbReference type="Google" id="ProtNLM"/>
    </source>
</evidence>
<evidence type="ECO:0000256" key="1">
    <source>
        <dbReference type="SAM" id="SignalP"/>
    </source>
</evidence>
<organism evidence="2 3">
    <name type="scientific">Didymella rabiei</name>
    <name type="common">Chickpea ascochyta blight fungus</name>
    <name type="synonym">Mycosphaerella rabiei</name>
    <dbReference type="NCBI Taxonomy" id="5454"/>
    <lineage>
        <taxon>Eukaryota</taxon>
        <taxon>Fungi</taxon>
        <taxon>Dikarya</taxon>
        <taxon>Ascomycota</taxon>
        <taxon>Pezizomycotina</taxon>
        <taxon>Dothideomycetes</taxon>
        <taxon>Pleosporomycetidae</taxon>
        <taxon>Pleosporales</taxon>
        <taxon>Pleosporineae</taxon>
        <taxon>Didymellaceae</taxon>
        <taxon>Ascochyta</taxon>
    </lineage>
</organism>
<gene>
    <name evidence="2" type="ORF">ST47_g1379</name>
</gene>
<dbReference type="AlphaFoldDB" id="A0A163L578"/>
<keyword evidence="1" id="KW-0732">Signal</keyword>
<proteinExistence type="predicted"/>
<name>A0A163L578_DIDRA</name>
<protein>
    <recommendedName>
        <fullName evidence="4">Apple domain-containing protein</fullName>
    </recommendedName>
</protein>
<reference evidence="2 3" key="1">
    <citation type="journal article" date="2016" name="Sci. Rep.">
        <title>Draft genome sequencing and secretome analysis of fungal phytopathogen Ascochyta rabiei provides insight into the necrotrophic effector repertoire.</title>
        <authorList>
            <person name="Verma S."/>
            <person name="Gazara R.K."/>
            <person name="Nizam S."/>
            <person name="Parween S."/>
            <person name="Chattopadhyay D."/>
            <person name="Verma P.K."/>
        </authorList>
    </citation>
    <scope>NUCLEOTIDE SEQUENCE [LARGE SCALE GENOMIC DNA]</scope>
    <source>
        <strain evidence="2 3">ArDII</strain>
    </source>
</reference>
<dbReference type="Proteomes" id="UP000076837">
    <property type="component" value="Unassembled WGS sequence"/>
</dbReference>
<feature type="signal peptide" evidence="1">
    <location>
        <begin position="1"/>
        <end position="23"/>
    </location>
</feature>